<dbReference type="Proteomes" id="UP000284416">
    <property type="component" value="Unassembled WGS sequence"/>
</dbReference>
<keyword evidence="1" id="KW-1133">Transmembrane helix</keyword>
<reference evidence="2 3" key="1">
    <citation type="journal article" date="2017" name="Int. J. Syst. Evol. Microbiol.">
        <title>Bacillus notoginsengisoli sp. nov., a novel bacterium isolated from the rhizosphere of Panax notoginseng.</title>
        <authorList>
            <person name="Zhang M.Y."/>
            <person name="Cheng J."/>
            <person name="Cai Y."/>
            <person name="Zhang T.Y."/>
            <person name="Wu Y.Y."/>
            <person name="Manikprabhu D."/>
            <person name="Li W.J."/>
            <person name="Zhang Y.X."/>
        </authorList>
    </citation>
    <scope>NUCLEOTIDE SEQUENCE [LARGE SCALE GENOMIC DNA]</scope>
    <source>
        <strain evidence="2 3">JCM 30743</strain>
    </source>
</reference>
<feature type="transmembrane region" description="Helical" evidence="1">
    <location>
        <begin position="6"/>
        <end position="30"/>
    </location>
</feature>
<accession>A0A417YYL0</accession>
<keyword evidence="1" id="KW-0472">Membrane</keyword>
<organism evidence="2 3">
    <name type="scientific">Neobacillus notoginsengisoli</name>
    <dbReference type="NCBI Taxonomy" id="1578198"/>
    <lineage>
        <taxon>Bacteria</taxon>
        <taxon>Bacillati</taxon>
        <taxon>Bacillota</taxon>
        <taxon>Bacilli</taxon>
        <taxon>Bacillales</taxon>
        <taxon>Bacillaceae</taxon>
        <taxon>Neobacillus</taxon>
    </lineage>
</organism>
<name>A0A417YYL0_9BACI</name>
<evidence type="ECO:0000313" key="2">
    <source>
        <dbReference type="EMBL" id="RHW42725.1"/>
    </source>
</evidence>
<keyword evidence="3" id="KW-1185">Reference proteome</keyword>
<proteinExistence type="predicted"/>
<dbReference type="EMBL" id="QWEG01000002">
    <property type="protein sequence ID" value="RHW42725.1"/>
    <property type="molecule type" value="Genomic_DNA"/>
</dbReference>
<dbReference type="RefSeq" id="WP_118919422.1">
    <property type="nucleotide sequence ID" value="NZ_QWEG01000002.1"/>
</dbReference>
<dbReference type="AlphaFoldDB" id="A0A417YYL0"/>
<gene>
    <name evidence="2" type="ORF">D1B31_03835</name>
</gene>
<keyword evidence="1" id="KW-0812">Transmembrane</keyword>
<sequence>MNLEDPLLLLILIAASLVLNLITLVLVMILMKRTRGAKKEASQPSKTSGAAQKPIESGIIFCRSCGSQYDSAKPSCPRCQAG</sequence>
<comment type="caution">
    <text evidence="2">The sequence shown here is derived from an EMBL/GenBank/DDBJ whole genome shotgun (WGS) entry which is preliminary data.</text>
</comment>
<protein>
    <submittedName>
        <fullName evidence="2">Uncharacterized protein</fullName>
    </submittedName>
</protein>
<evidence type="ECO:0000256" key="1">
    <source>
        <dbReference type="SAM" id="Phobius"/>
    </source>
</evidence>
<evidence type="ECO:0000313" key="3">
    <source>
        <dbReference type="Proteomes" id="UP000284416"/>
    </source>
</evidence>
<dbReference type="OrthoDB" id="2973484at2"/>